<dbReference type="GO" id="GO:0044284">
    <property type="term" value="C:mitochondrial crista junction"/>
    <property type="evidence" value="ECO:0007669"/>
    <property type="project" value="TreeGrafter"/>
</dbReference>
<accession>A0A1Y2AYF3</accession>
<dbReference type="InterPro" id="IPR033181">
    <property type="entry name" value="Mic26_fungi"/>
</dbReference>
<dbReference type="OrthoDB" id="2399148at2759"/>
<feature type="region of interest" description="Disordered" evidence="2">
    <location>
        <begin position="1"/>
        <end position="26"/>
    </location>
</feature>
<name>A0A1Y2AYF3_9FUNG</name>
<sequence>MSDGIPPRKRLSIYDEPSAPKTIPTPEPTQVELALRSSRHTVSDYFKETRATLQSYTNSYLAFEQSVIDSAKPFVTPSEPLLPNFLYVTLATCGGLVATASSKRFSSRVFVPLGLGTAAVGWWYPKTSGNLIKAAAKASGIDEQIESAATTLNAQWGAVKGSVGAAYKDANEAVLNGVASVTGQARK</sequence>
<dbReference type="InterPro" id="IPR019166">
    <property type="entry name" value="MIC26/MIC27"/>
</dbReference>
<dbReference type="STRING" id="329046.A0A1Y2AYF3"/>
<dbReference type="GO" id="GO:0061617">
    <property type="term" value="C:MICOS complex"/>
    <property type="evidence" value="ECO:0007669"/>
    <property type="project" value="UniProtKB-UniRule"/>
</dbReference>
<dbReference type="GO" id="GO:0042407">
    <property type="term" value="P:cristae formation"/>
    <property type="evidence" value="ECO:0007669"/>
    <property type="project" value="InterPro"/>
</dbReference>
<dbReference type="Pfam" id="PF09769">
    <property type="entry name" value="ApoO"/>
    <property type="match status" value="1"/>
</dbReference>
<evidence type="ECO:0000313" key="3">
    <source>
        <dbReference type="EMBL" id="ORY27592.1"/>
    </source>
</evidence>
<keyword evidence="1" id="KW-0999">Mitochondrion inner membrane</keyword>
<dbReference type="AlphaFoldDB" id="A0A1Y2AYF3"/>
<dbReference type="Proteomes" id="UP000193642">
    <property type="component" value="Unassembled WGS sequence"/>
</dbReference>
<reference evidence="3 4" key="1">
    <citation type="submission" date="2016-07" db="EMBL/GenBank/DDBJ databases">
        <title>Pervasive Adenine N6-methylation of Active Genes in Fungi.</title>
        <authorList>
            <consortium name="DOE Joint Genome Institute"/>
            <person name="Mondo S.J."/>
            <person name="Dannebaum R.O."/>
            <person name="Kuo R.C."/>
            <person name="Labutti K."/>
            <person name="Haridas S."/>
            <person name="Kuo A."/>
            <person name="Salamov A."/>
            <person name="Ahrendt S.R."/>
            <person name="Lipzen A."/>
            <person name="Sullivan W."/>
            <person name="Andreopoulos W.B."/>
            <person name="Clum A."/>
            <person name="Lindquist E."/>
            <person name="Daum C."/>
            <person name="Ramamoorthy G.K."/>
            <person name="Gryganskyi A."/>
            <person name="Culley D."/>
            <person name="Magnuson J.K."/>
            <person name="James T.Y."/>
            <person name="O'Malley M.A."/>
            <person name="Stajich J.E."/>
            <person name="Spatafora J.W."/>
            <person name="Visel A."/>
            <person name="Grigoriev I.V."/>
        </authorList>
    </citation>
    <scope>NUCLEOTIDE SEQUENCE [LARGE SCALE GENOMIC DNA]</scope>
    <source>
        <strain evidence="3 4">JEL800</strain>
    </source>
</reference>
<evidence type="ECO:0000256" key="1">
    <source>
        <dbReference type="RuleBase" id="RU363021"/>
    </source>
</evidence>
<organism evidence="3 4">
    <name type="scientific">Rhizoclosmatium globosum</name>
    <dbReference type="NCBI Taxonomy" id="329046"/>
    <lineage>
        <taxon>Eukaryota</taxon>
        <taxon>Fungi</taxon>
        <taxon>Fungi incertae sedis</taxon>
        <taxon>Chytridiomycota</taxon>
        <taxon>Chytridiomycota incertae sedis</taxon>
        <taxon>Chytridiomycetes</taxon>
        <taxon>Chytridiales</taxon>
        <taxon>Chytriomycetaceae</taxon>
        <taxon>Rhizoclosmatium</taxon>
    </lineage>
</organism>
<comment type="subunit">
    <text evidence="1">Component of the mitochondrial contact site and cristae organizing system (MICOS) complex.</text>
</comment>
<dbReference type="PANTHER" id="PTHR28268">
    <property type="entry name" value="MICOS SUBUNIT MIC26"/>
    <property type="match status" value="1"/>
</dbReference>
<keyword evidence="1" id="KW-0496">Mitochondrion</keyword>
<comment type="caution">
    <text evidence="3">The sequence shown here is derived from an EMBL/GenBank/DDBJ whole genome shotgun (WGS) entry which is preliminary data.</text>
</comment>
<keyword evidence="4" id="KW-1185">Reference proteome</keyword>
<dbReference type="PANTHER" id="PTHR28268:SF1">
    <property type="entry name" value="MICOS SUBUNIT MIC26"/>
    <property type="match status" value="1"/>
</dbReference>
<gene>
    <name evidence="3" type="ORF">BCR33DRAFT_773160</name>
</gene>
<comment type="function">
    <text evidence="1">Component of the MICOS complex, a large protein complex of the mitochondrial inner membrane that plays crucial roles in the maintenance of crista junctions, inner membrane architecture, and formation of contact sites to the outer membrane.</text>
</comment>
<keyword evidence="1" id="KW-0472">Membrane</keyword>
<dbReference type="EMBL" id="MCGO01000101">
    <property type="protein sequence ID" value="ORY27592.1"/>
    <property type="molecule type" value="Genomic_DNA"/>
</dbReference>
<evidence type="ECO:0000256" key="2">
    <source>
        <dbReference type="SAM" id="MobiDB-lite"/>
    </source>
</evidence>
<evidence type="ECO:0000313" key="4">
    <source>
        <dbReference type="Proteomes" id="UP000193642"/>
    </source>
</evidence>
<comment type="subcellular location">
    <subcellularLocation>
        <location evidence="1">Mitochondrion inner membrane</location>
    </subcellularLocation>
</comment>
<protein>
    <recommendedName>
        <fullName evidence="1">MICOS complex subunit</fullName>
    </recommendedName>
</protein>
<proteinExistence type="predicted"/>